<dbReference type="EMBL" id="LNYL01000036">
    <property type="protein sequence ID" value="KTD26294.1"/>
    <property type="molecule type" value="Genomic_DNA"/>
</dbReference>
<dbReference type="RefSeq" id="WP_058452238.1">
    <property type="nucleotide sequence ID" value="NZ_CAAAIB010000004.1"/>
</dbReference>
<gene>
    <name evidence="1" type="ORF">Lmac_1462</name>
</gene>
<dbReference type="PATRIC" id="fig|466.6.peg.1542"/>
<evidence type="ECO:0000313" key="2">
    <source>
        <dbReference type="Proteomes" id="UP000054908"/>
    </source>
</evidence>
<name>A0A0W0W338_9GAMM</name>
<reference evidence="1 2" key="1">
    <citation type="submission" date="2015-11" db="EMBL/GenBank/DDBJ databases">
        <title>Genomic analysis of 38 Legionella species identifies large and diverse effector repertoires.</title>
        <authorList>
            <person name="Burstein D."/>
            <person name="Amaro F."/>
            <person name="Zusman T."/>
            <person name="Lifshitz Z."/>
            <person name="Cohen O."/>
            <person name="Gilbert J.A."/>
            <person name="Pupko T."/>
            <person name="Shuman H.A."/>
            <person name="Segal G."/>
        </authorList>
    </citation>
    <scope>NUCLEOTIDE SEQUENCE [LARGE SCALE GENOMIC DNA]</scope>
    <source>
        <strain evidence="1 2">PX-1-G2-E2</strain>
    </source>
</reference>
<organism evidence="1 2">
    <name type="scientific">Legionella maceachernii</name>
    <dbReference type="NCBI Taxonomy" id="466"/>
    <lineage>
        <taxon>Bacteria</taxon>
        <taxon>Pseudomonadati</taxon>
        <taxon>Pseudomonadota</taxon>
        <taxon>Gammaproteobacteria</taxon>
        <taxon>Legionellales</taxon>
        <taxon>Legionellaceae</taxon>
        <taxon>Legionella</taxon>
    </lineage>
</organism>
<dbReference type="Proteomes" id="UP000054908">
    <property type="component" value="Unassembled WGS sequence"/>
</dbReference>
<sequence length="318" mass="36544">MSDIAKRIYELQLQLDQIYLSIEKLLFSKTSFLHYIILFNQSIKEKEGIDLLSHFGLLKTFMPSASSSADPRRIYSLKEPSLLKMTVLLPKLLNQAKLEMYALRTPAEENNPVIRRLAANFVEMHLTILRDLLTKPLTPHQINYLEEKIASLKTTAGEIEKLNILEFISNIEWRLSRNLYPQFRSSMFAFFGKGKMHKKLIQEISNLFEDLHSKPLTTEALIGALYLIKGQLLPLLHESLRNILSHHINQFLTRIQGYAESKYDSLSCIQDFHTQAQALAVAWPVVNPSVIELRNESLPNQEIAIVTLQSQSPCPFRV</sequence>
<keyword evidence="2" id="KW-1185">Reference proteome</keyword>
<dbReference type="OrthoDB" id="5657166at2"/>
<proteinExistence type="predicted"/>
<dbReference type="AlphaFoldDB" id="A0A0W0W338"/>
<accession>A0A0W0W338</accession>
<protein>
    <submittedName>
        <fullName evidence="1">Uncharacterized protein</fullName>
    </submittedName>
</protein>
<evidence type="ECO:0000313" key="1">
    <source>
        <dbReference type="EMBL" id="KTD26294.1"/>
    </source>
</evidence>
<comment type="caution">
    <text evidence="1">The sequence shown here is derived from an EMBL/GenBank/DDBJ whole genome shotgun (WGS) entry which is preliminary data.</text>
</comment>